<accession>A0ABN0VVL8</accession>
<keyword evidence="1" id="KW-0808">Transferase</keyword>
<organism evidence="4 5">
    <name type="scientific">Bacillus carboniphilus</name>
    <dbReference type="NCBI Taxonomy" id="86663"/>
    <lineage>
        <taxon>Bacteria</taxon>
        <taxon>Bacillati</taxon>
        <taxon>Bacillota</taxon>
        <taxon>Bacilli</taxon>
        <taxon>Bacillales</taxon>
        <taxon>Bacillaceae</taxon>
        <taxon>Bacillus</taxon>
    </lineage>
</organism>
<protein>
    <submittedName>
        <fullName evidence="4">Arsinothricin resistance N-acetyltransferase ArsN1</fullName>
    </submittedName>
</protein>
<dbReference type="RefSeq" id="WP_343796288.1">
    <property type="nucleotide sequence ID" value="NZ_BAAADJ010000005.1"/>
</dbReference>
<name>A0ABN0VVL8_9BACI</name>
<dbReference type="NCBIfam" id="NF040503">
    <property type="entry name" value="resist_ArsN1a"/>
    <property type="match status" value="1"/>
</dbReference>
<keyword evidence="5" id="KW-1185">Reference proteome</keyword>
<dbReference type="CDD" id="cd04301">
    <property type="entry name" value="NAT_SF"/>
    <property type="match status" value="1"/>
</dbReference>
<evidence type="ECO:0000259" key="3">
    <source>
        <dbReference type="PROSITE" id="PS51186"/>
    </source>
</evidence>
<dbReference type="InterPro" id="IPR016181">
    <property type="entry name" value="Acyl_CoA_acyltransferase"/>
</dbReference>
<sequence length="166" mass="18932">MNKLTVRDATLSDIEAIRTIYNQGIEDRIATLEVELKTTEFMKDWFCSHGERYSILVAERNAEIVGWASLNPYSPRAAYRGVADLSVYIARASRGKGVGTVLLQEIEKRAVENDFHKIVLFTFPFNQLGQTLYNKMGYQEVGTFRNQGIIDGKFVDVMAMEKLLRK</sequence>
<dbReference type="EMBL" id="BAAADJ010000005">
    <property type="protein sequence ID" value="GAA0318466.1"/>
    <property type="molecule type" value="Genomic_DNA"/>
</dbReference>
<evidence type="ECO:0000313" key="5">
    <source>
        <dbReference type="Proteomes" id="UP001500782"/>
    </source>
</evidence>
<dbReference type="Proteomes" id="UP001500782">
    <property type="component" value="Unassembled WGS sequence"/>
</dbReference>
<keyword evidence="2" id="KW-0012">Acyltransferase</keyword>
<dbReference type="PANTHER" id="PTHR43072">
    <property type="entry name" value="N-ACETYLTRANSFERASE"/>
    <property type="match status" value="1"/>
</dbReference>
<comment type="caution">
    <text evidence="4">The sequence shown here is derived from an EMBL/GenBank/DDBJ whole genome shotgun (WGS) entry which is preliminary data.</text>
</comment>
<dbReference type="Pfam" id="PF00583">
    <property type="entry name" value="Acetyltransf_1"/>
    <property type="match status" value="1"/>
</dbReference>
<evidence type="ECO:0000256" key="2">
    <source>
        <dbReference type="ARBA" id="ARBA00023315"/>
    </source>
</evidence>
<dbReference type="SUPFAM" id="SSF55729">
    <property type="entry name" value="Acyl-CoA N-acyltransferases (Nat)"/>
    <property type="match status" value="1"/>
</dbReference>
<evidence type="ECO:0000256" key="1">
    <source>
        <dbReference type="ARBA" id="ARBA00022679"/>
    </source>
</evidence>
<dbReference type="PANTHER" id="PTHR43072:SF23">
    <property type="entry name" value="UPF0039 PROTEIN C11D3.02C"/>
    <property type="match status" value="1"/>
</dbReference>
<proteinExistence type="predicted"/>
<gene>
    <name evidence="4" type="ORF">GCM10008967_06280</name>
</gene>
<dbReference type="InterPro" id="IPR000182">
    <property type="entry name" value="GNAT_dom"/>
</dbReference>
<dbReference type="Gene3D" id="3.40.630.30">
    <property type="match status" value="1"/>
</dbReference>
<evidence type="ECO:0000313" key="4">
    <source>
        <dbReference type="EMBL" id="GAA0318466.1"/>
    </source>
</evidence>
<reference evidence="4 5" key="1">
    <citation type="journal article" date="2019" name="Int. J. Syst. Evol. Microbiol.">
        <title>The Global Catalogue of Microorganisms (GCM) 10K type strain sequencing project: providing services to taxonomists for standard genome sequencing and annotation.</title>
        <authorList>
            <consortium name="The Broad Institute Genomics Platform"/>
            <consortium name="The Broad Institute Genome Sequencing Center for Infectious Disease"/>
            <person name="Wu L."/>
            <person name="Ma J."/>
        </authorList>
    </citation>
    <scope>NUCLEOTIDE SEQUENCE [LARGE SCALE GENOMIC DNA]</scope>
    <source>
        <strain evidence="4 5">JCM 9731</strain>
    </source>
</reference>
<feature type="domain" description="N-acetyltransferase" evidence="3">
    <location>
        <begin position="4"/>
        <end position="165"/>
    </location>
</feature>
<dbReference type="PROSITE" id="PS51186">
    <property type="entry name" value="GNAT"/>
    <property type="match status" value="1"/>
</dbReference>